<feature type="region of interest" description="Disordered" evidence="1">
    <location>
        <begin position="15"/>
        <end position="48"/>
    </location>
</feature>
<evidence type="ECO:0000313" key="2">
    <source>
        <dbReference type="EMBL" id="KAF2803296.1"/>
    </source>
</evidence>
<evidence type="ECO:0000313" key="3">
    <source>
        <dbReference type="Proteomes" id="UP000504636"/>
    </source>
</evidence>
<keyword evidence="3" id="KW-1185">Reference proteome</keyword>
<evidence type="ECO:0000256" key="1">
    <source>
        <dbReference type="SAM" id="MobiDB-lite"/>
    </source>
</evidence>
<proteinExistence type="predicted"/>
<dbReference type="GeneID" id="54464849"/>
<evidence type="ECO:0008006" key="5">
    <source>
        <dbReference type="Google" id="ProtNLM"/>
    </source>
</evidence>
<accession>A0A6A6Y390</accession>
<feature type="compositionally biased region" description="Acidic residues" evidence="1">
    <location>
        <begin position="243"/>
        <end position="253"/>
    </location>
</feature>
<feature type="compositionally biased region" description="Basic and acidic residues" evidence="1">
    <location>
        <begin position="272"/>
        <end position="282"/>
    </location>
</feature>
<sequence>MLEILKGIRVPSENLSDVLDSDSSDSDDELPSFDGQPGHDASQADKQPGLQILFYLDDDAYSDSGISQTTFGTSATEDPNAVEHKLRRPPIPKEGRDGFPFECPFCFLIITVWRNTYTQTSVPTPAPSRTARPPIASSNLSISGSSMKQRSTAAFGSVLMAATKPSNRVLLSRIICGGAHTGLVSETHLAAFTGICERKGKPSGPMECAFCGQSIDPQKRPQKHIGRHHQQLALFVLPAQNDSQDEDEDENNKEDEHETNSSNASAEGLPDPFHEIDHKFDTGDASWIYLPAPFPDNEDESDSSNASMEALLPPPPT</sequence>
<dbReference type="OrthoDB" id="6133115at2759"/>
<reference evidence="2 4" key="1">
    <citation type="journal article" date="2020" name="Stud. Mycol.">
        <title>101 Dothideomycetes genomes: a test case for predicting lifestyles and emergence of pathogens.</title>
        <authorList>
            <person name="Haridas S."/>
            <person name="Albert R."/>
            <person name="Binder M."/>
            <person name="Bloem J."/>
            <person name="Labutti K."/>
            <person name="Salamov A."/>
            <person name="Andreopoulos B."/>
            <person name="Baker S."/>
            <person name="Barry K."/>
            <person name="Bills G."/>
            <person name="Bluhm B."/>
            <person name="Cannon C."/>
            <person name="Castanera R."/>
            <person name="Culley D."/>
            <person name="Daum C."/>
            <person name="Ezra D."/>
            <person name="Gonzalez J."/>
            <person name="Henrissat B."/>
            <person name="Kuo A."/>
            <person name="Liang C."/>
            <person name="Lipzen A."/>
            <person name="Lutzoni F."/>
            <person name="Magnuson J."/>
            <person name="Mondo S."/>
            <person name="Nolan M."/>
            <person name="Ohm R."/>
            <person name="Pangilinan J."/>
            <person name="Park H.-J."/>
            <person name="Ramirez L."/>
            <person name="Alfaro M."/>
            <person name="Sun H."/>
            <person name="Tritt A."/>
            <person name="Yoshinaga Y."/>
            <person name="Zwiers L.-H."/>
            <person name="Turgeon B."/>
            <person name="Goodwin S."/>
            <person name="Spatafora J."/>
            <person name="Crous P."/>
            <person name="Grigoriev I."/>
        </authorList>
    </citation>
    <scope>NUCLEOTIDE SEQUENCE</scope>
    <source>
        <strain evidence="2 4">CBS 304.34</strain>
    </source>
</reference>
<protein>
    <recommendedName>
        <fullName evidence="5">C2H2-type domain-containing protein</fullName>
    </recommendedName>
</protein>
<feature type="region of interest" description="Disordered" evidence="1">
    <location>
        <begin position="66"/>
        <end position="93"/>
    </location>
</feature>
<dbReference type="EMBL" id="MU003718">
    <property type="protein sequence ID" value="KAF2803296.1"/>
    <property type="molecule type" value="Genomic_DNA"/>
</dbReference>
<organism evidence="2">
    <name type="scientific">Mytilinidion resinicola</name>
    <dbReference type="NCBI Taxonomy" id="574789"/>
    <lineage>
        <taxon>Eukaryota</taxon>
        <taxon>Fungi</taxon>
        <taxon>Dikarya</taxon>
        <taxon>Ascomycota</taxon>
        <taxon>Pezizomycotina</taxon>
        <taxon>Dothideomycetes</taxon>
        <taxon>Pleosporomycetidae</taxon>
        <taxon>Mytilinidiales</taxon>
        <taxon>Mytilinidiaceae</taxon>
        <taxon>Mytilinidion</taxon>
    </lineage>
</organism>
<feature type="compositionally biased region" description="Low complexity" evidence="1">
    <location>
        <begin position="127"/>
        <end position="144"/>
    </location>
</feature>
<feature type="compositionally biased region" description="Acidic residues" evidence="1">
    <location>
        <begin position="19"/>
        <end position="31"/>
    </location>
</feature>
<dbReference type="Proteomes" id="UP000504636">
    <property type="component" value="Unplaced"/>
</dbReference>
<gene>
    <name evidence="2 4" type="ORF">BDZ99DRAFT_503332</name>
</gene>
<dbReference type="RefSeq" id="XP_033570260.1">
    <property type="nucleotide sequence ID" value="XM_033723956.1"/>
</dbReference>
<dbReference type="AlphaFoldDB" id="A0A6A6Y390"/>
<reference evidence="4" key="2">
    <citation type="submission" date="2020-04" db="EMBL/GenBank/DDBJ databases">
        <authorList>
            <consortium name="NCBI Genome Project"/>
        </authorList>
    </citation>
    <scope>NUCLEOTIDE SEQUENCE</scope>
    <source>
        <strain evidence="4">CBS 304.34</strain>
    </source>
</reference>
<reference evidence="4" key="3">
    <citation type="submission" date="2025-04" db="UniProtKB">
        <authorList>
            <consortium name="RefSeq"/>
        </authorList>
    </citation>
    <scope>IDENTIFICATION</scope>
    <source>
        <strain evidence="4">CBS 304.34</strain>
    </source>
</reference>
<evidence type="ECO:0000313" key="4">
    <source>
        <dbReference type="RefSeq" id="XP_033570260.1"/>
    </source>
</evidence>
<feature type="region of interest" description="Disordered" evidence="1">
    <location>
        <begin position="239"/>
        <end position="317"/>
    </location>
</feature>
<name>A0A6A6Y390_9PEZI</name>
<feature type="compositionally biased region" description="Polar residues" evidence="1">
    <location>
        <begin position="66"/>
        <end position="77"/>
    </location>
</feature>
<feature type="region of interest" description="Disordered" evidence="1">
    <location>
        <begin position="121"/>
        <end position="144"/>
    </location>
</feature>